<feature type="domain" description="CIDE-N" evidence="13">
    <location>
        <begin position="17"/>
        <end position="96"/>
    </location>
</feature>
<keyword evidence="15" id="KW-1185">Reference proteome</keyword>
<dbReference type="Ensembl" id="ENSCPOT00000008865.3">
    <property type="protein sequence ID" value="ENSCPOP00000007888.2"/>
    <property type="gene ID" value="ENSCPOG00000008787.4"/>
</dbReference>
<dbReference type="FunFam" id="1.10.1490.10:FF:000002">
    <property type="entry name" value="DNA fragmentation factor subunit alpha"/>
    <property type="match status" value="1"/>
</dbReference>
<dbReference type="FunFam" id="3.10.20.10:FF:000007">
    <property type="entry name" value="DNA fragmentation factor subunit alpha"/>
    <property type="match status" value="1"/>
</dbReference>
<dbReference type="OrthoDB" id="6475906at2759"/>
<organism evidence="14 15">
    <name type="scientific">Cavia porcellus</name>
    <name type="common">Guinea pig</name>
    <dbReference type="NCBI Taxonomy" id="10141"/>
    <lineage>
        <taxon>Eukaryota</taxon>
        <taxon>Metazoa</taxon>
        <taxon>Chordata</taxon>
        <taxon>Craniata</taxon>
        <taxon>Vertebrata</taxon>
        <taxon>Euteleostomi</taxon>
        <taxon>Mammalia</taxon>
        <taxon>Eutheria</taxon>
        <taxon>Euarchontoglires</taxon>
        <taxon>Glires</taxon>
        <taxon>Rodentia</taxon>
        <taxon>Hystricomorpha</taxon>
        <taxon>Caviidae</taxon>
        <taxon>Cavia</taxon>
    </lineage>
</organism>
<dbReference type="GO" id="GO:0019904">
    <property type="term" value="F:protein domain specific binding"/>
    <property type="evidence" value="ECO:0007669"/>
    <property type="project" value="Ensembl"/>
</dbReference>
<dbReference type="VEuPathDB" id="HostDB:ENSCPOG00000008787"/>
<dbReference type="GO" id="GO:0005634">
    <property type="term" value="C:nucleus"/>
    <property type="evidence" value="ECO:0007669"/>
    <property type="project" value="Ensembl"/>
</dbReference>
<dbReference type="EMBL" id="AAKN02028885">
    <property type="status" value="NOT_ANNOTATED_CDS"/>
    <property type="molecule type" value="Genomic_DNA"/>
</dbReference>
<dbReference type="SMART" id="SM00266">
    <property type="entry name" value="CAD"/>
    <property type="match status" value="1"/>
</dbReference>
<dbReference type="GO" id="GO:0044183">
    <property type="term" value="F:protein folding chaperone"/>
    <property type="evidence" value="ECO:0007669"/>
    <property type="project" value="Ensembl"/>
</dbReference>
<evidence type="ECO:0000256" key="3">
    <source>
        <dbReference type="ARBA" id="ARBA00022553"/>
    </source>
</evidence>
<keyword evidence="5" id="KW-0007">Acetylation</keyword>
<evidence type="ECO:0000256" key="6">
    <source>
        <dbReference type="ARBA" id="ARBA00059184"/>
    </source>
</evidence>
<dbReference type="STRING" id="10141.ENSCPOP00000007888"/>
<sequence>MEVTSVSSAVEPGEMRSPKACLLRRNHSREQHGVAASSLEELRNKACDILAIDKSLTPVTLVLAEDGTIVDDDDYFLCLPSNTKFVALASNEKWTYSNSDGGTAWISQESFEVDETDSGAEVKWKNVARQLRGDLSSIILLSEEDLQVLIDVPCPDLARELSQSCAAVQGLQNTLQRVLDQREEARQSRQLLELYLRALDKEGGVLPRQEESKAAFGEEVDAVDVGISRERASKVTLTGQTLSTLQEKPAPELSLCSRDLELVTKEDPQALAAALNWDSKKAEAAQQACAQELARRLQQTQSLCSLRTLSARKSSLPGDSQATKRARQDLT</sequence>
<comment type="subcellular location">
    <subcellularLocation>
        <location evidence="1">Cytoplasm</location>
    </subcellularLocation>
</comment>
<dbReference type="OMA" id="NWDIRKT"/>
<gene>
    <name evidence="14" type="primary">DFFA</name>
</gene>
<evidence type="ECO:0000313" key="15">
    <source>
        <dbReference type="Proteomes" id="UP000005447"/>
    </source>
</evidence>
<dbReference type="Gene3D" id="1.10.1490.10">
    <property type="entry name" value="C-terminal domain of DFF45/ICAD (DFF-C domain)"/>
    <property type="match status" value="2"/>
</dbReference>
<dbReference type="GO" id="GO:0000785">
    <property type="term" value="C:chromatin"/>
    <property type="evidence" value="ECO:0007669"/>
    <property type="project" value="Ensembl"/>
</dbReference>
<dbReference type="Pfam" id="PF02017">
    <property type="entry name" value="CIDE-N"/>
    <property type="match status" value="1"/>
</dbReference>
<dbReference type="GeneID" id="100719233"/>
<reference evidence="14" key="2">
    <citation type="submission" date="2025-08" db="UniProtKB">
        <authorList>
            <consortium name="Ensembl"/>
        </authorList>
    </citation>
    <scope>IDENTIFICATION</scope>
    <source>
        <strain evidence="14">2N</strain>
    </source>
</reference>
<evidence type="ECO:0000256" key="1">
    <source>
        <dbReference type="ARBA" id="ARBA00004496"/>
    </source>
</evidence>
<dbReference type="PANTHER" id="PTHR12306">
    <property type="entry name" value="CELL DEATH ACTIVATOR CIDE"/>
    <property type="match status" value="1"/>
</dbReference>
<evidence type="ECO:0000256" key="11">
    <source>
        <dbReference type="PROSITE-ProRule" id="PRU00447"/>
    </source>
</evidence>
<reference evidence="15" key="1">
    <citation type="journal article" date="2011" name="Nature">
        <title>A high-resolution map of human evolutionary constraint using 29 mammals.</title>
        <authorList>
            <person name="Lindblad-Toh K."/>
            <person name="Garber M."/>
            <person name="Zuk O."/>
            <person name="Lin M.F."/>
            <person name="Parker B.J."/>
            <person name="Washietl S."/>
            <person name="Kheradpour P."/>
            <person name="Ernst J."/>
            <person name="Jordan G."/>
            <person name="Mauceli E."/>
            <person name="Ward L.D."/>
            <person name="Lowe C.B."/>
            <person name="Holloway A.K."/>
            <person name="Clamp M."/>
            <person name="Gnerre S."/>
            <person name="Alfoldi J."/>
            <person name="Beal K."/>
            <person name="Chang J."/>
            <person name="Clawson H."/>
            <person name="Cuff J."/>
            <person name="Di Palma F."/>
            <person name="Fitzgerald S."/>
            <person name="Flicek P."/>
            <person name="Guttman M."/>
            <person name="Hubisz M.J."/>
            <person name="Jaffe D.B."/>
            <person name="Jungreis I."/>
            <person name="Kent W.J."/>
            <person name="Kostka D."/>
            <person name="Lara M."/>
            <person name="Martins A.L."/>
            <person name="Massingham T."/>
            <person name="Moltke I."/>
            <person name="Raney B.J."/>
            <person name="Rasmussen M.D."/>
            <person name="Robinson J."/>
            <person name="Stark A."/>
            <person name="Vilella A.J."/>
            <person name="Wen J."/>
            <person name="Xie X."/>
            <person name="Zody M.C."/>
            <person name="Baldwin J."/>
            <person name="Bloom T."/>
            <person name="Chin C.W."/>
            <person name="Heiman D."/>
            <person name="Nicol R."/>
            <person name="Nusbaum C."/>
            <person name="Young S."/>
            <person name="Wilkinson J."/>
            <person name="Worley K.C."/>
            <person name="Kovar C.L."/>
            <person name="Muzny D.M."/>
            <person name="Gibbs R.A."/>
            <person name="Cree A."/>
            <person name="Dihn H.H."/>
            <person name="Fowler G."/>
            <person name="Jhangiani S."/>
            <person name="Joshi V."/>
            <person name="Lee S."/>
            <person name="Lewis L.R."/>
            <person name="Nazareth L.V."/>
            <person name="Okwuonu G."/>
            <person name="Santibanez J."/>
            <person name="Warren W.C."/>
            <person name="Mardis E.R."/>
            <person name="Weinstock G.M."/>
            <person name="Wilson R.K."/>
            <person name="Delehaunty K."/>
            <person name="Dooling D."/>
            <person name="Fronik C."/>
            <person name="Fulton L."/>
            <person name="Fulton B."/>
            <person name="Graves T."/>
            <person name="Minx P."/>
            <person name="Sodergren E."/>
            <person name="Birney E."/>
            <person name="Margulies E.H."/>
            <person name="Herrero J."/>
            <person name="Green E.D."/>
            <person name="Haussler D."/>
            <person name="Siepel A."/>
            <person name="Goldman N."/>
            <person name="Pollard K.S."/>
            <person name="Pedersen J.S."/>
            <person name="Lander E.S."/>
            <person name="Kellis M."/>
        </authorList>
    </citation>
    <scope>NUCLEOTIDE SEQUENCE [LARGE SCALE GENOMIC DNA]</scope>
    <source>
        <strain evidence="15">2N</strain>
    </source>
</reference>
<dbReference type="InterPro" id="IPR027296">
    <property type="entry name" value="DFF-C"/>
</dbReference>
<comment type="function">
    <text evidence="6">Inhibitor of the caspase-activated DNase (DFF40).</text>
</comment>
<feature type="region of interest" description="Disordered" evidence="12">
    <location>
        <begin position="312"/>
        <end position="331"/>
    </location>
</feature>
<dbReference type="GO" id="GO:0005829">
    <property type="term" value="C:cytosol"/>
    <property type="evidence" value="ECO:0007669"/>
    <property type="project" value="Ensembl"/>
</dbReference>
<name>H0VD47_CAVPO</name>
<accession>H0VD47</accession>
<protein>
    <recommendedName>
        <fullName evidence="8">DNA fragmentation factor subunit alpha</fullName>
    </recommendedName>
    <alternativeName>
        <fullName evidence="9">DNA fragmentation factor 45 kDa subunit</fullName>
    </alternativeName>
    <alternativeName>
        <fullName evidence="10">Inhibitor of CAD</fullName>
    </alternativeName>
</protein>
<dbReference type="GO" id="GO:0043065">
    <property type="term" value="P:positive regulation of apoptotic process"/>
    <property type="evidence" value="ECO:0007669"/>
    <property type="project" value="Ensembl"/>
</dbReference>
<dbReference type="GO" id="GO:0005886">
    <property type="term" value="C:plasma membrane"/>
    <property type="evidence" value="ECO:0007669"/>
    <property type="project" value="Ensembl"/>
</dbReference>
<dbReference type="HOGENOM" id="CLU_086234_0_0_1"/>
<dbReference type="InParanoid" id="H0VD47"/>
<dbReference type="PANTHER" id="PTHR12306:SF16">
    <property type="entry name" value="DNAATION FACTOR SUBUNIT ALPHA"/>
    <property type="match status" value="1"/>
</dbReference>
<dbReference type="Gene3D" id="3.10.20.10">
    <property type="match status" value="1"/>
</dbReference>
<dbReference type="GO" id="GO:1900118">
    <property type="term" value="P:negative regulation of execution phase of apoptosis"/>
    <property type="evidence" value="ECO:0007669"/>
    <property type="project" value="Ensembl"/>
</dbReference>
<dbReference type="FunFam" id="1.10.1490.10:FF:000001">
    <property type="entry name" value="DNA fragmentation factor subunit alpha"/>
    <property type="match status" value="1"/>
</dbReference>
<reference evidence="14" key="3">
    <citation type="submission" date="2025-09" db="UniProtKB">
        <authorList>
            <consortium name="Ensembl"/>
        </authorList>
    </citation>
    <scope>IDENTIFICATION</scope>
    <source>
        <strain evidence="14">2N</strain>
    </source>
</reference>
<dbReference type="RefSeq" id="XP_003471485.2">
    <property type="nucleotide sequence ID" value="XM_003471437.5"/>
</dbReference>
<dbReference type="Pfam" id="PF09033">
    <property type="entry name" value="DFF-C"/>
    <property type="match status" value="1"/>
</dbReference>
<dbReference type="SUPFAM" id="SSF54277">
    <property type="entry name" value="CAD &amp; PB1 domains"/>
    <property type="match status" value="1"/>
</dbReference>
<dbReference type="FunCoup" id="H0VD47">
    <property type="interactions" value="2930"/>
</dbReference>
<dbReference type="GO" id="GO:0060703">
    <property type="term" value="F:deoxyribonuclease inhibitor activity"/>
    <property type="evidence" value="ECO:0007669"/>
    <property type="project" value="Ensembl"/>
</dbReference>
<evidence type="ECO:0000256" key="8">
    <source>
        <dbReference type="ARBA" id="ARBA00068328"/>
    </source>
</evidence>
<keyword evidence="3" id="KW-0597">Phosphoprotein</keyword>
<feature type="compositionally biased region" description="Polar residues" evidence="12">
    <location>
        <begin position="312"/>
        <end position="323"/>
    </location>
</feature>
<dbReference type="GO" id="GO:1902511">
    <property type="term" value="P:negative regulation of apoptotic DNA fragmentation"/>
    <property type="evidence" value="ECO:0007669"/>
    <property type="project" value="Ensembl"/>
</dbReference>
<dbReference type="Proteomes" id="UP000005447">
    <property type="component" value="Unassembled WGS sequence"/>
</dbReference>
<evidence type="ECO:0000256" key="5">
    <source>
        <dbReference type="ARBA" id="ARBA00022990"/>
    </source>
</evidence>
<dbReference type="InterPro" id="IPR015121">
    <property type="entry name" value="DNA_fragmentation_mid_dom"/>
</dbReference>
<dbReference type="InterPro" id="IPR017299">
    <property type="entry name" value="DFF45"/>
</dbReference>
<keyword evidence="2" id="KW-0963">Cytoplasm</keyword>
<proteinExistence type="predicted"/>
<dbReference type="eggNOG" id="ENOG502RQ19">
    <property type="taxonomic scope" value="Eukaryota"/>
</dbReference>
<dbReference type="PIRSF" id="PIRSF037865">
    <property type="entry name" value="DFF_alpha"/>
    <property type="match status" value="1"/>
</dbReference>
<evidence type="ECO:0000259" key="13">
    <source>
        <dbReference type="PROSITE" id="PS51135"/>
    </source>
</evidence>
<dbReference type="InterPro" id="IPR003508">
    <property type="entry name" value="CIDE-N_dom"/>
</dbReference>
<dbReference type="CTD" id="1676"/>
<dbReference type="GO" id="GO:0006309">
    <property type="term" value="P:apoptotic DNA fragmentation"/>
    <property type="evidence" value="ECO:0007669"/>
    <property type="project" value="InterPro"/>
</dbReference>
<dbReference type="GO" id="GO:0070242">
    <property type="term" value="P:thymocyte apoptotic process"/>
    <property type="evidence" value="ECO:0007669"/>
    <property type="project" value="Ensembl"/>
</dbReference>
<evidence type="ECO:0000256" key="12">
    <source>
        <dbReference type="SAM" id="MobiDB-lite"/>
    </source>
</evidence>
<evidence type="ECO:0000256" key="7">
    <source>
        <dbReference type="ARBA" id="ARBA00066125"/>
    </source>
</evidence>
<dbReference type="GO" id="GO:0032991">
    <property type="term" value="C:protein-containing complex"/>
    <property type="evidence" value="ECO:0007669"/>
    <property type="project" value="Ensembl"/>
</dbReference>
<evidence type="ECO:0000256" key="9">
    <source>
        <dbReference type="ARBA" id="ARBA00082309"/>
    </source>
</evidence>
<comment type="subunit">
    <text evidence="7">Heterodimer of DFFA and DFFB.</text>
</comment>
<dbReference type="SUPFAM" id="SSF81783">
    <property type="entry name" value="C-terminal domain of DFF45/ICAD (DFF-C domain)"/>
    <property type="match status" value="1"/>
</dbReference>
<evidence type="ECO:0000256" key="4">
    <source>
        <dbReference type="ARBA" id="ARBA00022703"/>
    </source>
</evidence>
<dbReference type="PROSITE" id="PS51135">
    <property type="entry name" value="CIDE_N"/>
    <property type="match status" value="1"/>
</dbReference>
<evidence type="ECO:0000256" key="10">
    <source>
        <dbReference type="ARBA" id="ARBA00083002"/>
    </source>
</evidence>
<dbReference type="GeneTree" id="ENSGT00390000018596"/>
<dbReference type="Bgee" id="ENSCPOG00000008787">
    <property type="expression patterns" value="Expressed in liver and 13 other cell types or tissues"/>
</dbReference>
<keyword evidence="4 11" id="KW-0053">Apoptosis</keyword>
<dbReference type="AlphaFoldDB" id="H0VD47"/>
<evidence type="ECO:0000256" key="2">
    <source>
        <dbReference type="ARBA" id="ARBA00022490"/>
    </source>
</evidence>
<dbReference type="KEGG" id="cpoc:100719233"/>
<evidence type="ECO:0000313" key="14">
    <source>
        <dbReference type="Ensembl" id="ENSCPOP00000007888.2"/>
    </source>
</evidence>